<dbReference type="GeneID" id="301462163"/>
<reference evidence="4 5" key="1">
    <citation type="submission" date="2013-04" db="EMBL/GenBank/DDBJ databases">
        <title>The Genome Sequence of Treponema vincentii F0403.</title>
        <authorList>
            <consortium name="The Broad Institute Genomics Platform"/>
            <person name="Earl A."/>
            <person name="Ward D."/>
            <person name="Feldgarden M."/>
            <person name="Gevers D."/>
            <person name="Leonetti C."/>
            <person name="Izard J."/>
            <person name="Walker B."/>
            <person name="Young S."/>
            <person name="Zeng Q."/>
            <person name="Gargeya S."/>
            <person name="Fitzgerald M."/>
            <person name="Haas B."/>
            <person name="Abouelleil A."/>
            <person name="Allen A.W."/>
            <person name="Alvarado L."/>
            <person name="Arachchi H.M."/>
            <person name="Berlin A.M."/>
            <person name="Chapman S.B."/>
            <person name="Gainer-Dewar J."/>
            <person name="Goldberg J."/>
            <person name="Griggs A."/>
            <person name="Gujja S."/>
            <person name="Hansen M."/>
            <person name="Howarth C."/>
            <person name="Imamovic A."/>
            <person name="Ireland A."/>
            <person name="Larimer J."/>
            <person name="McCowan C."/>
            <person name="Murphy C."/>
            <person name="Pearson M."/>
            <person name="Poon T.W."/>
            <person name="Priest M."/>
            <person name="Roberts A."/>
            <person name="Saif S."/>
            <person name="Shea T."/>
            <person name="Sisk P."/>
            <person name="Sykes S."/>
            <person name="Wortman J."/>
            <person name="Nusbaum C."/>
            <person name="Birren B."/>
        </authorList>
    </citation>
    <scope>NUCLEOTIDE SEQUENCE [LARGE SCALE GENOMIC DNA]</scope>
    <source>
        <strain evidence="4 5">F0403</strain>
    </source>
</reference>
<evidence type="ECO:0000256" key="1">
    <source>
        <dbReference type="SAM" id="SignalP"/>
    </source>
</evidence>
<evidence type="ECO:0000313" key="4">
    <source>
        <dbReference type="EMBL" id="EPF46522.1"/>
    </source>
</evidence>
<dbReference type="RefSeq" id="WP_016519317.1">
    <property type="nucleotide sequence ID" value="NZ_KE332512.1"/>
</dbReference>
<dbReference type="EMBL" id="ATFC01000009">
    <property type="protein sequence ID" value="EPF46522.1"/>
    <property type="molecule type" value="Genomic_DNA"/>
</dbReference>
<comment type="caution">
    <text evidence="4">The sequence shown here is derived from an EMBL/GenBank/DDBJ whole genome shotgun (WGS) entry which is preliminary data.</text>
</comment>
<accession>S3LQC0</accession>
<name>S3LQC0_9SPIR</name>
<feature type="signal peptide" evidence="1">
    <location>
        <begin position="1"/>
        <end position="29"/>
    </location>
</feature>
<dbReference type="HOGENOM" id="CLU_1229452_0_0_12"/>
<sequence>MKNLHPALRISSTFGLILMLCCLPFAVYAKDKKDNGKDKKQGISYEADIDYPVFEKEQLLNAQVSDIVQKNLEAFNNEFFSAEAPAYPQAFEFDMDSSSVYEDANHISFLLNVYQFTGGAHGTTSLIPVTYSKQTKKLLSLEEAVQPTRKDWLSALSTEARKQLNDQVKKQTFVSDEDWINKGTEPSKENFSVFKLEKNAVRIIFSQYQVGPYSSGMPEIVVPRSLFK</sequence>
<dbReference type="Pfam" id="PF11738">
    <property type="entry name" value="DUF3298"/>
    <property type="match status" value="1"/>
</dbReference>
<dbReference type="Pfam" id="PF13739">
    <property type="entry name" value="PdaC"/>
    <property type="match status" value="1"/>
</dbReference>
<dbReference type="Gene3D" id="3.90.640.20">
    <property type="entry name" value="Heat-shock cognate protein, ATPase"/>
    <property type="match status" value="1"/>
</dbReference>
<evidence type="ECO:0000259" key="2">
    <source>
        <dbReference type="Pfam" id="PF11738"/>
    </source>
</evidence>
<dbReference type="InterPro" id="IPR037126">
    <property type="entry name" value="PdaC/RsiV-like_sf"/>
</dbReference>
<proteinExistence type="predicted"/>
<dbReference type="AlphaFoldDB" id="S3LQC0"/>
<dbReference type="InterPro" id="IPR025303">
    <property type="entry name" value="PdaC"/>
</dbReference>
<dbReference type="Proteomes" id="UP000014605">
    <property type="component" value="Unassembled WGS sequence"/>
</dbReference>
<dbReference type="InterPro" id="IPR021729">
    <property type="entry name" value="DUF3298"/>
</dbReference>
<evidence type="ECO:0000313" key="5">
    <source>
        <dbReference type="Proteomes" id="UP000014605"/>
    </source>
</evidence>
<protein>
    <recommendedName>
        <fullName evidence="6">DUF3298 domain-containing protein</fullName>
    </recommendedName>
</protein>
<feature type="domain" description="Deacetylase PdaC" evidence="3">
    <location>
        <begin position="44"/>
        <end position="124"/>
    </location>
</feature>
<feature type="domain" description="DUF3298" evidence="2">
    <location>
        <begin position="150"/>
        <end position="225"/>
    </location>
</feature>
<evidence type="ECO:0000259" key="3">
    <source>
        <dbReference type="Pfam" id="PF13739"/>
    </source>
</evidence>
<keyword evidence="5" id="KW-1185">Reference proteome</keyword>
<dbReference type="PATRIC" id="fig|1125702.3.peg.2107"/>
<dbReference type="Gene3D" id="3.30.565.40">
    <property type="entry name" value="Fervidobacterium nodosum Rt17-B1 like"/>
    <property type="match status" value="1"/>
</dbReference>
<evidence type="ECO:0008006" key="6">
    <source>
        <dbReference type="Google" id="ProtNLM"/>
    </source>
</evidence>
<organism evidence="4 5">
    <name type="scientific">Treponema vincentii F0403</name>
    <dbReference type="NCBI Taxonomy" id="1125702"/>
    <lineage>
        <taxon>Bacteria</taxon>
        <taxon>Pseudomonadati</taxon>
        <taxon>Spirochaetota</taxon>
        <taxon>Spirochaetia</taxon>
        <taxon>Spirochaetales</taxon>
        <taxon>Treponemataceae</taxon>
        <taxon>Treponema</taxon>
    </lineage>
</organism>
<gene>
    <name evidence="4" type="ORF">HMPREF1222_02044</name>
</gene>
<feature type="chain" id="PRO_5004511758" description="DUF3298 domain-containing protein" evidence="1">
    <location>
        <begin position="30"/>
        <end position="228"/>
    </location>
</feature>
<keyword evidence="1" id="KW-0732">Signal</keyword>